<name>A0A368SA98_SETIT</name>
<gene>
    <name evidence="2" type="ORF">SETIT_8G218200v2</name>
</gene>
<reference evidence="2" key="1">
    <citation type="journal article" date="2012" name="Nat. Biotechnol.">
        <title>Reference genome sequence of the model plant Setaria.</title>
        <authorList>
            <person name="Bennetzen J.L."/>
            <person name="Schmutz J."/>
            <person name="Wang H."/>
            <person name="Percifield R."/>
            <person name="Hawkins J."/>
            <person name="Pontaroli A.C."/>
            <person name="Estep M."/>
            <person name="Feng L."/>
            <person name="Vaughn J.N."/>
            <person name="Grimwood J."/>
            <person name="Jenkins J."/>
            <person name="Barry K."/>
            <person name="Lindquist E."/>
            <person name="Hellsten U."/>
            <person name="Deshpande S."/>
            <person name="Wang X."/>
            <person name="Wu X."/>
            <person name="Mitros T."/>
            <person name="Triplett J."/>
            <person name="Yang X."/>
            <person name="Ye C.Y."/>
            <person name="Mauro-Herrera M."/>
            <person name="Wang L."/>
            <person name="Li P."/>
            <person name="Sharma M."/>
            <person name="Sharma R."/>
            <person name="Ronald P.C."/>
            <person name="Panaud O."/>
            <person name="Kellogg E.A."/>
            <person name="Brutnell T.P."/>
            <person name="Doust A.N."/>
            <person name="Tuskan G.A."/>
            <person name="Rokhsar D."/>
            <person name="Devos K.M."/>
        </authorList>
    </citation>
    <scope>NUCLEOTIDE SEQUENCE [LARGE SCALE GENOMIC DNA]</scope>
    <source>
        <strain evidence="2">Yugu1</strain>
    </source>
</reference>
<keyword evidence="1" id="KW-0732">Signal</keyword>
<evidence type="ECO:0008006" key="3">
    <source>
        <dbReference type="Google" id="ProtNLM"/>
    </source>
</evidence>
<evidence type="ECO:0000256" key="1">
    <source>
        <dbReference type="SAM" id="SignalP"/>
    </source>
</evidence>
<organism evidence="2">
    <name type="scientific">Setaria italica</name>
    <name type="common">Foxtail millet</name>
    <name type="synonym">Panicum italicum</name>
    <dbReference type="NCBI Taxonomy" id="4555"/>
    <lineage>
        <taxon>Eukaryota</taxon>
        <taxon>Viridiplantae</taxon>
        <taxon>Streptophyta</taxon>
        <taxon>Embryophyta</taxon>
        <taxon>Tracheophyta</taxon>
        <taxon>Spermatophyta</taxon>
        <taxon>Magnoliopsida</taxon>
        <taxon>Liliopsida</taxon>
        <taxon>Poales</taxon>
        <taxon>Poaceae</taxon>
        <taxon>PACMAD clade</taxon>
        <taxon>Panicoideae</taxon>
        <taxon>Panicodae</taxon>
        <taxon>Paniceae</taxon>
        <taxon>Cenchrinae</taxon>
        <taxon>Setaria</taxon>
    </lineage>
</organism>
<sequence length="116" mass="11908">MASASGALLRKVIPAAACILLVLLSMGPPVMADIQSDCRAICTPRCRGLASDGCNSIIELAPAILKPLNLLPTCEVRINQLCLTLCYNVCTLNTLTPPGAPSPAPASAAAPPPCKQ</sequence>
<dbReference type="AlphaFoldDB" id="A0A368SA98"/>
<proteinExistence type="predicted"/>
<feature type="signal peptide" evidence="1">
    <location>
        <begin position="1"/>
        <end position="32"/>
    </location>
</feature>
<reference evidence="2" key="2">
    <citation type="submission" date="2015-07" db="EMBL/GenBank/DDBJ databases">
        <authorList>
            <person name="Noorani M."/>
        </authorList>
    </citation>
    <scope>NUCLEOTIDE SEQUENCE</scope>
    <source>
        <strain evidence="2">Yugu1</strain>
    </source>
</reference>
<dbReference type="EMBL" id="CM003535">
    <property type="protein sequence ID" value="RCV39366.1"/>
    <property type="molecule type" value="Genomic_DNA"/>
</dbReference>
<feature type="chain" id="PRO_5016886040" description="Bifunctional inhibitor/plant lipid transfer protein/seed storage helical domain-containing protein" evidence="1">
    <location>
        <begin position="33"/>
        <end position="116"/>
    </location>
</feature>
<dbReference type="OrthoDB" id="690548at2759"/>
<accession>A0A368SA98</accession>
<evidence type="ECO:0000313" key="2">
    <source>
        <dbReference type="EMBL" id="RCV39366.1"/>
    </source>
</evidence>
<protein>
    <recommendedName>
        <fullName evidence="3">Bifunctional inhibitor/plant lipid transfer protein/seed storage helical domain-containing protein</fullName>
    </recommendedName>
</protein>